<feature type="region of interest" description="Disordered" evidence="6">
    <location>
        <begin position="484"/>
        <end position="559"/>
    </location>
</feature>
<feature type="region of interest" description="Disordered" evidence="6">
    <location>
        <begin position="28"/>
        <end position="52"/>
    </location>
</feature>
<keyword evidence="10" id="KW-1185">Reference proteome</keyword>
<feature type="compositionally biased region" description="Polar residues" evidence="6">
    <location>
        <begin position="612"/>
        <end position="647"/>
    </location>
</feature>
<dbReference type="OrthoDB" id="3269380at2759"/>
<reference evidence="9 10" key="1">
    <citation type="submission" date="2020-01" db="EMBL/GenBank/DDBJ databases">
        <authorList>
            <consortium name="DOE Joint Genome Institute"/>
            <person name="Haridas S."/>
            <person name="Albert R."/>
            <person name="Binder M."/>
            <person name="Bloem J."/>
            <person name="Labutti K."/>
            <person name="Salamov A."/>
            <person name="Andreopoulos B."/>
            <person name="Baker S.E."/>
            <person name="Barry K."/>
            <person name="Bills G."/>
            <person name="Bluhm B.H."/>
            <person name="Cannon C."/>
            <person name="Castanera R."/>
            <person name="Culley D.E."/>
            <person name="Daum C."/>
            <person name="Ezra D."/>
            <person name="Gonzalez J.B."/>
            <person name="Henrissat B."/>
            <person name="Kuo A."/>
            <person name="Liang C."/>
            <person name="Lipzen A."/>
            <person name="Lutzoni F."/>
            <person name="Magnuson J."/>
            <person name="Mondo S."/>
            <person name="Nolan M."/>
            <person name="Ohm R."/>
            <person name="Pangilinan J."/>
            <person name="Park H.-J.H."/>
            <person name="Ramirez L."/>
            <person name="Alfaro M."/>
            <person name="Sun H."/>
            <person name="Tritt A."/>
            <person name="Yoshinaga Y."/>
            <person name="Zwiers L.-H.L."/>
            <person name="Turgeon B.G."/>
            <person name="Goodwin S.B."/>
            <person name="Spatafora J.W."/>
            <person name="Crous P.W."/>
            <person name="Grigoriev I.V."/>
        </authorList>
    </citation>
    <scope>NUCLEOTIDE SEQUENCE [LARGE SCALE GENOMIC DNA]</scope>
    <source>
        <strain evidence="9 10">CBS 611.86</strain>
    </source>
</reference>
<dbReference type="PROSITE" id="PS00028">
    <property type="entry name" value="ZINC_FINGER_C2H2_1"/>
    <property type="match status" value="1"/>
</dbReference>
<sequence length="893" mass="96618">MAWHLDWQARPQLLAVLCSVLAHDGRDANSTTRPLESHRRCQTRPADQTTRRPDCRAAAAGCPATLPTRWRSTTHNRTWPEGGATVAVAVAVLLPASACVPRAPACDSAARFRDPSSTFAEHAGRSRDQGALGQRPVVSRGHRSIPATPFIPIARPARRPPSIVFLAPRLRLLPNIFLESPCHLLPPAPRAESRHTVIPTQPAPLPATYAARPPSAPLPAATVKLDSQETPPPLCHSPVTSDRGRASTADSTPISTPVEQAASPHFGRSKRDSDLYFSWCRKPHELGASRSLLPESELLFEDAGDCSFPLFPESPPQGSLRDMAQTAAPIDISPPPFSSKSPQNQPSNLTFALRQAKANHNLSTTPNQQNGNGPDVQESIGNGLSSSYYSSGATPITMKDRPRRESNNMGSLVAGMSWGAGSWIRDDISMSGTSPANYNQSPSYHSSSYLPKMEAAFMKDFTCCGLILPSLHDLLRHFEETHANAPAPRNSQPAQGGLNPPNDPSGASGATTPGPTQAQGEPAAQTQHGFHPRAGSMGGSRTQRLGSDGFNRTNLSTVHDMDSLEDMEMDDINDGLASIEEAPLPFPAQQSQFNQKQSQLQPLNVNLANTAPTHQGLRTSTPTTPAASQQYNLQNNPTVSSVNTPTLGTVPMQSIHSRSSEESSHPGTPAELDMDHFNFYRTTQGMQAMGMDINLGNSAFGGMAGFDGTIDQPGKRLYSKQGNNAQMQRQHLQAAFLQQNFPSGDQIDLAQPFPEQQNTQTTFLEEHKPFKCPVIGCEKAYKNQNGLKYHKQHGHQSQQLKDNEDGTYSIVDPTTSIPYPGTQGMEKEKPYRCTICGKRYKNLNGLKYHKTHSAKCNPELQAQRLALTTNLQGMNVGANVAGAGMAGMDTPLY</sequence>
<dbReference type="InterPro" id="IPR013087">
    <property type="entry name" value="Znf_C2H2_type"/>
</dbReference>
<dbReference type="EMBL" id="JAADJZ010000039">
    <property type="protein sequence ID" value="KAF2864850.1"/>
    <property type="molecule type" value="Genomic_DNA"/>
</dbReference>
<dbReference type="PANTHER" id="PTHR23057">
    <property type="entry name" value="JUXTAPOSED WITH ANOTHER ZINC FINGER PROTEIN 1"/>
    <property type="match status" value="1"/>
</dbReference>
<keyword evidence="3 5" id="KW-0863">Zinc-finger</keyword>
<feature type="chain" id="PRO_5028828297" description="C2H2-type domain-containing protein" evidence="7">
    <location>
        <begin position="23"/>
        <end position="893"/>
    </location>
</feature>
<evidence type="ECO:0000256" key="2">
    <source>
        <dbReference type="ARBA" id="ARBA00022737"/>
    </source>
</evidence>
<feature type="region of interest" description="Disordered" evidence="6">
    <location>
        <begin position="117"/>
        <end position="138"/>
    </location>
</feature>
<dbReference type="AlphaFoldDB" id="A0A7C8I4I3"/>
<dbReference type="SUPFAM" id="SSF57667">
    <property type="entry name" value="beta-beta-alpha zinc fingers"/>
    <property type="match status" value="1"/>
</dbReference>
<dbReference type="InterPro" id="IPR036236">
    <property type="entry name" value="Znf_C2H2_sf"/>
</dbReference>
<dbReference type="PANTHER" id="PTHR23057:SF0">
    <property type="entry name" value="JUXTAPOSED WITH ANOTHER ZINC FINGER PROTEIN 1"/>
    <property type="match status" value="1"/>
</dbReference>
<keyword evidence="2" id="KW-0677">Repeat</keyword>
<dbReference type="SMART" id="SM00355">
    <property type="entry name" value="ZnF_C2H2"/>
    <property type="match status" value="3"/>
</dbReference>
<keyword evidence="7" id="KW-0732">Signal</keyword>
<keyword evidence="1" id="KW-0479">Metal-binding</keyword>
<evidence type="ECO:0000313" key="10">
    <source>
        <dbReference type="Proteomes" id="UP000481861"/>
    </source>
</evidence>
<evidence type="ECO:0000313" key="9">
    <source>
        <dbReference type="EMBL" id="KAF2864850.1"/>
    </source>
</evidence>
<evidence type="ECO:0000256" key="3">
    <source>
        <dbReference type="ARBA" id="ARBA00022771"/>
    </source>
</evidence>
<dbReference type="GO" id="GO:0008270">
    <property type="term" value="F:zinc ion binding"/>
    <property type="evidence" value="ECO:0007669"/>
    <property type="project" value="UniProtKB-KW"/>
</dbReference>
<feature type="region of interest" description="Disordered" evidence="6">
    <location>
        <begin position="391"/>
        <end position="410"/>
    </location>
</feature>
<organism evidence="9 10">
    <name type="scientific">Massariosphaeria phaeospora</name>
    <dbReference type="NCBI Taxonomy" id="100035"/>
    <lineage>
        <taxon>Eukaryota</taxon>
        <taxon>Fungi</taxon>
        <taxon>Dikarya</taxon>
        <taxon>Ascomycota</taxon>
        <taxon>Pezizomycotina</taxon>
        <taxon>Dothideomycetes</taxon>
        <taxon>Pleosporomycetidae</taxon>
        <taxon>Pleosporales</taxon>
        <taxon>Pleosporales incertae sedis</taxon>
        <taxon>Massariosphaeria</taxon>
    </lineage>
</organism>
<feature type="compositionally biased region" description="Polar residues" evidence="6">
    <location>
        <begin position="508"/>
        <end position="528"/>
    </location>
</feature>
<feature type="region of interest" description="Disordered" evidence="6">
    <location>
        <begin position="225"/>
        <end position="270"/>
    </location>
</feature>
<keyword evidence="4" id="KW-0862">Zinc</keyword>
<feature type="region of interest" description="Disordered" evidence="6">
    <location>
        <begin position="612"/>
        <end position="669"/>
    </location>
</feature>
<evidence type="ECO:0000256" key="1">
    <source>
        <dbReference type="ARBA" id="ARBA00022723"/>
    </source>
</evidence>
<evidence type="ECO:0000259" key="8">
    <source>
        <dbReference type="PROSITE" id="PS50157"/>
    </source>
</evidence>
<feature type="region of interest" description="Disordered" evidence="6">
    <location>
        <begin position="362"/>
        <end position="384"/>
    </location>
</feature>
<comment type="caution">
    <text evidence="9">The sequence shown here is derived from an EMBL/GenBank/DDBJ whole genome shotgun (WGS) entry which is preliminary data.</text>
</comment>
<protein>
    <recommendedName>
        <fullName evidence="8">C2H2-type domain-containing protein</fullName>
    </recommendedName>
</protein>
<feature type="compositionally biased region" description="Polar residues" evidence="6">
    <location>
        <begin position="539"/>
        <end position="557"/>
    </location>
</feature>
<dbReference type="InterPro" id="IPR051580">
    <property type="entry name" value="ZnF-Chromatin_assoc"/>
</dbReference>
<feature type="signal peptide" evidence="7">
    <location>
        <begin position="1"/>
        <end position="22"/>
    </location>
</feature>
<feature type="compositionally biased region" description="Polar residues" evidence="6">
    <location>
        <begin position="248"/>
        <end position="258"/>
    </location>
</feature>
<evidence type="ECO:0000256" key="7">
    <source>
        <dbReference type="SAM" id="SignalP"/>
    </source>
</evidence>
<evidence type="ECO:0000256" key="4">
    <source>
        <dbReference type="ARBA" id="ARBA00022833"/>
    </source>
</evidence>
<dbReference type="Proteomes" id="UP000481861">
    <property type="component" value="Unassembled WGS sequence"/>
</dbReference>
<feature type="compositionally biased region" description="Polar residues" evidence="6">
    <location>
        <begin position="362"/>
        <end position="372"/>
    </location>
</feature>
<name>A0A7C8I4I3_9PLEO</name>
<evidence type="ECO:0000256" key="5">
    <source>
        <dbReference type="PROSITE-ProRule" id="PRU00042"/>
    </source>
</evidence>
<dbReference type="Gene3D" id="3.30.160.60">
    <property type="entry name" value="Classic Zinc Finger"/>
    <property type="match status" value="2"/>
</dbReference>
<gene>
    <name evidence="9" type="ORF">BDV95DRAFT_600233</name>
</gene>
<feature type="domain" description="C2H2-type" evidence="8">
    <location>
        <begin position="831"/>
        <end position="858"/>
    </location>
</feature>
<evidence type="ECO:0000256" key="6">
    <source>
        <dbReference type="SAM" id="MobiDB-lite"/>
    </source>
</evidence>
<proteinExistence type="predicted"/>
<dbReference type="PROSITE" id="PS50157">
    <property type="entry name" value="ZINC_FINGER_C2H2_2"/>
    <property type="match status" value="2"/>
</dbReference>
<dbReference type="GO" id="GO:0005634">
    <property type="term" value="C:nucleus"/>
    <property type="evidence" value="ECO:0007669"/>
    <property type="project" value="TreeGrafter"/>
</dbReference>
<accession>A0A7C8I4I3</accession>
<feature type="domain" description="C2H2-type" evidence="8">
    <location>
        <begin position="770"/>
        <end position="800"/>
    </location>
</feature>